<evidence type="ECO:0000313" key="2">
    <source>
        <dbReference type="EMBL" id="MFF4778983.1"/>
    </source>
</evidence>
<feature type="transmembrane region" description="Helical" evidence="1">
    <location>
        <begin position="622"/>
        <end position="641"/>
    </location>
</feature>
<feature type="transmembrane region" description="Helical" evidence="1">
    <location>
        <begin position="281"/>
        <end position="303"/>
    </location>
</feature>
<comment type="caution">
    <text evidence="2">The sequence shown here is derived from an EMBL/GenBank/DDBJ whole genome shotgun (WGS) entry which is preliminary data.</text>
</comment>
<keyword evidence="1" id="KW-0812">Transmembrane</keyword>
<reference evidence="2 3" key="1">
    <citation type="submission" date="2024-10" db="EMBL/GenBank/DDBJ databases">
        <title>The Natural Products Discovery Center: Release of the First 8490 Sequenced Strains for Exploring Actinobacteria Biosynthetic Diversity.</title>
        <authorList>
            <person name="Kalkreuter E."/>
            <person name="Kautsar S.A."/>
            <person name="Yang D."/>
            <person name="Bader C.D."/>
            <person name="Teijaro C.N."/>
            <person name="Fluegel L."/>
            <person name="Davis C.M."/>
            <person name="Simpson J.R."/>
            <person name="Lauterbach L."/>
            <person name="Steele A.D."/>
            <person name="Gui C."/>
            <person name="Meng S."/>
            <person name="Li G."/>
            <person name="Viehrig K."/>
            <person name="Ye F."/>
            <person name="Su P."/>
            <person name="Kiefer A.F."/>
            <person name="Nichols A."/>
            <person name="Cepeda A.J."/>
            <person name="Yan W."/>
            <person name="Fan B."/>
            <person name="Jiang Y."/>
            <person name="Adhikari A."/>
            <person name="Zheng C.-J."/>
            <person name="Schuster L."/>
            <person name="Cowan T.M."/>
            <person name="Smanski M.J."/>
            <person name="Chevrette M.G."/>
            <person name="De Carvalho L.P.S."/>
            <person name="Shen B."/>
        </authorList>
    </citation>
    <scope>NUCLEOTIDE SEQUENCE [LARGE SCALE GENOMIC DNA]</scope>
    <source>
        <strain evidence="2 3">NPDC001281</strain>
    </source>
</reference>
<dbReference type="EMBL" id="JBIAXI010000040">
    <property type="protein sequence ID" value="MFF4778983.1"/>
    <property type="molecule type" value="Genomic_DNA"/>
</dbReference>
<feature type="transmembrane region" description="Helical" evidence="1">
    <location>
        <begin position="363"/>
        <end position="391"/>
    </location>
</feature>
<protein>
    <recommendedName>
        <fullName evidence="4">FtsX-like permease family protein</fullName>
    </recommendedName>
</protein>
<feature type="transmembrane region" description="Helical" evidence="1">
    <location>
        <begin position="190"/>
        <end position="212"/>
    </location>
</feature>
<accession>A0ABW6VHZ8</accession>
<feature type="transmembrane region" description="Helical" evidence="1">
    <location>
        <begin position="323"/>
        <end position="343"/>
    </location>
</feature>
<evidence type="ECO:0000256" key="1">
    <source>
        <dbReference type="SAM" id="Phobius"/>
    </source>
</evidence>
<gene>
    <name evidence="2" type="ORF">ACFY05_39785</name>
</gene>
<dbReference type="Proteomes" id="UP001602119">
    <property type="component" value="Unassembled WGS sequence"/>
</dbReference>
<feature type="transmembrane region" description="Helical" evidence="1">
    <location>
        <begin position="233"/>
        <end position="261"/>
    </location>
</feature>
<feature type="transmembrane region" description="Helical" evidence="1">
    <location>
        <begin position="412"/>
        <end position="431"/>
    </location>
</feature>
<sequence length="664" mass="70800">MTGFALCAAAAVFFGLIAASIPGIVEAQQTRDRLRAVPVGQDRMVSDPEAGMKIGVSDIMVAETRRWRRVFVYDVRDPAQAATPPGVDHAPRPGEVFLSPAAAQLIASNPRYATWAPGRQAGLIGPAGLAHPDELFAYVGRGSNVPEEPNLDVTFGVSPTAYRITPDRSGELWETSWSQGTMQYLDSEAILVRLIPAILIPVAALTLAALGMSSRVYRRRWLRAHLAGMPRALIGRVAAWEGAVAGLVGGAAGCLAAALLWPPLGTAGVPSLSWYPQDAALPLPFLVGAVAFSTLVFAAMSAVSAVRSIRTSAQVRRRAQVSWALLTVAVLAWVLAAVPLAEYKGMFGQLAPDSLLARVYSPQVSYLLMTIAVGVTIVSIEPIMVALSRLVRPRHMLSTRLAARFVAGNRALAPRLVAVPMVLISLLGLHAGSLDAATEVKQVAYGADGLQSVGIDGIKEPLKQRFLASPSVAPYAKVTRHPDGAESLDIVFPRRRADDVMSDIQTIMPELKFERGMVQTIQQRAQLFAVLLPVIFVVGLVFSMPMLIMGVADALRGDSRFARSLDLIGAPRQLIRSAMARALAAVVFCGIVVAGFGVAVNYNVVYIGALYGTELQPVFGFPVAYVLGGGLGIAVPLWLCLRIHPKVSALRDRSPKPRQGANNT</sequence>
<organism evidence="2 3">
    <name type="scientific">Microtetraspora fusca</name>
    <dbReference type="NCBI Taxonomy" id="1997"/>
    <lineage>
        <taxon>Bacteria</taxon>
        <taxon>Bacillati</taxon>
        <taxon>Actinomycetota</taxon>
        <taxon>Actinomycetes</taxon>
        <taxon>Streptosporangiales</taxon>
        <taxon>Streptosporangiaceae</taxon>
        <taxon>Microtetraspora</taxon>
    </lineage>
</organism>
<keyword evidence="1" id="KW-0472">Membrane</keyword>
<evidence type="ECO:0000313" key="3">
    <source>
        <dbReference type="Proteomes" id="UP001602119"/>
    </source>
</evidence>
<feature type="transmembrane region" description="Helical" evidence="1">
    <location>
        <begin position="527"/>
        <end position="555"/>
    </location>
</feature>
<proteinExistence type="predicted"/>
<name>A0ABW6VHZ8_MICFU</name>
<dbReference type="RefSeq" id="WP_387347618.1">
    <property type="nucleotide sequence ID" value="NZ_JBIAXI010000040.1"/>
</dbReference>
<evidence type="ECO:0008006" key="4">
    <source>
        <dbReference type="Google" id="ProtNLM"/>
    </source>
</evidence>
<keyword evidence="3" id="KW-1185">Reference proteome</keyword>
<feature type="transmembrane region" description="Helical" evidence="1">
    <location>
        <begin position="582"/>
        <end position="602"/>
    </location>
</feature>
<keyword evidence="1" id="KW-1133">Transmembrane helix</keyword>